<evidence type="ECO:0000256" key="10">
    <source>
        <dbReference type="ARBA" id="ARBA00022958"/>
    </source>
</evidence>
<feature type="binding site" evidence="12">
    <location>
        <begin position="229"/>
        <end position="234"/>
    </location>
    <ligand>
        <name>ATP</name>
        <dbReference type="ChEBI" id="CHEBI:30616"/>
    </ligand>
</feature>
<keyword evidence="9 12" id="KW-0460">Magnesium</keyword>
<feature type="binding site" evidence="12">
    <location>
        <begin position="261"/>
        <end position="262"/>
    </location>
    <ligand>
        <name>ATP</name>
        <dbReference type="ChEBI" id="CHEBI:30616"/>
    </ligand>
</feature>
<dbReference type="GO" id="GO:0019303">
    <property type="term" value="P:D-ribose catabolic process"/>
    <property type="evidence" value="ECO:0007669"/>
    <property type="project" value="UniProtKB-UniRule"/>
</dbReference>
<dbReference type="InterPro" id="IPR029056">
    <property type="entry name" value="Ribokinase-like"/>
</dbReference>
<dbReference type="AlphaFoldDB" id="A0A517ZFD4"/>
<evidence type="ECO:0000313" key="16">
    <source>
        <dbReference type="Proteomes" id="UP000320496"/>
    </source>
</evidence>
<dbReference type="GO" id="GO:0005829">
    <property type="term" value="C:cytosol"/>
    <property type="evidence" value="ECO:0007669"/>
    <property type="project" value="TreeGrafter"/>
</dbReference>
<feature type="binding site" evidence="12">
    <location>
        <position position="295"/>
    </location>
    <ligand>
        <name>K(+)</name>
        <dbReference type="ChEBI" id="CHEBI:29103"/>
    </ligand>
</feature>
<protein>
    <recommendedName>
        <fullName evidence="3 12">Ribokinase</fullName>
        <shortName evidence="12">RK</shortName>
        <ecNumber evidence="2 12">2.7.1.15</ecNumber>
    </recommendedName>
</protein>
<evidence type="ECO:0000313" key="15">
    <source>
        <dbReference type="EMBL" id="QDU41188.1"/>
    </source>
</evidence>
<evidence type="ECO:0000256" key="9">
    <source>
        <dbReference type="ARBA" id="ARBA00022842"/>
    </source>
</evidence>
<feature type="region of interest" description="Disordered" evidence="13">
    <location>
        <begin position="295"/>
        <end position="321"/>
    </location>
</feature>
<feature type="domain" description="Carbohydrate kinase PfkB" evidence="14">
    <location>
        <begin position="12"/>
        <end position="305"/>
    </location>
</feature>
<comment type="caution">
    <text evidence="12">Lacks conserved residue(s) required for the propagation of feature annotation.</text>
</comment>
<comment type="function">
    <text evidence="12">Catalyzes the phosphorylation of ribose at O-5 in a reaction requiring ATP and magnesium. The resulting D-ribose-5-phosphate can then be used either for sythesis of nucleotides, histidine, and tryptophan, or as a component of the pentose phosphate pathway.</text>
</comment>
<comment type="subcellular location">
    <subcellularLocation>
        <location evidence="12">Cytoplasm</location>
    </subcellularLocation>
</comment>
<comment type="similarity">
    <text evidence="12">Belongs to the carbohydrate kinase PfkB family. Ribokinase subfamily.</text>
</comment>
<keyword evidence="10 12" id="KW-0630">Potassium</keyword>
<feature type="binding site" evidence="12">
    <location>
        <position position="292"/>
    </location>
    <ligand>
        <name>K(+)</name>
        <dbReference type="ChEBI" id="CHEBI:29103"/>
    </ligand>
</feature>
<feature type="binding site" evidence="12">
    <location>
        <position position="193"/>
    </location>
    <ligand>
        <name>ATP</name>
        <dbReference type="ChEBI" id="CHEBI:30616"/>
    </ligand>
</feature>
<feature type="active site" description="Proton acceptor" evidence="12">
    <location>
        <position position="262"/>
    </location>
</feature>
<keyword evidence="11 12" id="KW-0119">Carbohydrate metabolism</keyword>
<dbReference type="HAMAP" id="MF_01987">
    <property type="entry name" value="Ribokinase"/>
    <property type="match status" value="1"/>
</dbReference>
<feature type="binding site" evidence="12">
    <location>
        <begin position="48"/>
        <end position="52"/>
    </location>
    <ligand>
        <name>substrate</name>
    </ligand>
</feature>
<sequence>MTTDQTAGPSPRIAVVGSINMDLVVRCERLPRPGETIIGLDAREVSGGKGANQAVAAARLGASVSMVGRVGSDGFGETLLGSLQAEGIHVGHVARTPDCSSGLAIVAVETSGENAITVVPGANGRLSVEDVRAASDVIEAADVLLLQLEVPTETVIAASQIARAAGTRVILDPAPAPTAVPEGLLAVDLLCPNESEAAALNGLPVESDDDLQAAARRLAEISGAEVIITLGDRGALLHQRDGQSVRVPAFPCTAVDTTAAGDAFAGALALRLAEGTDVPEAIRFANAAGAIAASRHGAQPGMPTRNDVEQLMADPTQPPSE</sequence>
<evidence type="ECO:0000256" key="2">
    <source>
        <dbReference type="ARBA" id="ARBA00012035"/>
    </source>
</evidence>
<evidence type="ECO:0000256" key="11">
    <source>
        <dbReference type="ARBA" id="ARBA00023277"/>
    </source>
</evidence>
<dbReference type="PROSITE" id="PS00584">
    <property type="entry name" value="PFKB_KINASES_2"/>
    <property type="match status" value="1"/>
</dbReference>
<dbReference type="PANTHER" id="PTHR10584">
    <property type="entry name" value="SUGAR KINASE"/>
    <property type="match status" value="1"/>
</dbReference>
<proteinExistence type="inferred from homology"/>
<dbReference type="RefSeq" id="WP_145372390.1">
    <property type="nucleotide sequence ID" value="NZ_CP036275.1"/>
</dbReference>
<keyword evidence="7 12" id="KW-0418">Kinase</keyword>
<evidence type="ECO:0000256" key="12">
    <source>
        <dbReference type="HAMAP-Rule" id="MF_01987"/>
    </source>
</evidence>
<dbReference type="Proteomes" id="UP000320496">
    <property type="component" value="Chromosome"/>
</dbReference>
<feature type="binding site" evidence="12">
    <location>
        <position position="258"/>
    </location>
    <ligand>
        <name>K(+)</name>
        <dbReference type="ChEBI" id="CHEBI:29103"/>
    </ligand>
</feature>
<dbReference type="OrthoDB" id="9775849at2"/>
<dbReference type="Gene3D" id="3.40.1190.20">
    <property type="match status" value="1"/>
</dbReference>
<feature type="binding site" evidence="12">
    <location>
        <position position="149"/>
    </location>
    <ligand>
        <name>substrate</name>
    </ligand>
</feature>
<dbReference type="SUPFAM" id="SSF53613">
    <property type="entry name" value="Ribokinase-like"/>
    <property type="match status" value="1"/>
</dbReference>
<dbReference type="InterPro" id="IPR002173">
    <property type="entry name" value="Carboh/pur_kinase_PfkB_CS"/>
</dbReference>
<evidence type="ECO:0000256" key="4">
    <source>
        <dbReference type="ARBA" id="ARBA00022679"/>
    </source>
</evidence>
<keyword evidence="4 12" id="KW-0808">Transferase</keyword>
<comment type="catalytic activity">
    <reaction evidence="12">
        <text>D-ribose + ATP = D-ribose 5-phosphate + ADP + H(+)</text>
        <dbReference type="Rhea" id="RHEA:13697"/>
        <dbReference type="ChEBI" id="CHEBI:15378"/>
        <dbReference type="ChEBI" id="CHEBI:30616"/>
        <dbReference type="ChEBI" id="CHEBI:47013"/>
        <dbReference type="ChEBI" id="CHEBI:78346"/>
        <dbReference type="ChEBI" id="CHEBI:456216"/>
        <dbReference type="EC" id="2.7.1.15"/>
    </reaction>
</comment>
<keyword evidence="16" id="KW-1185">Reference proteome</keyword>
<evidence type="ECO:0000256" key="8">
    <source>
        <dbReference type="ARBA" id="ARBA00022840"/>
    </source>
</evidence>
<evidence type="ECO:0000256" key="5">
    <source>
        <dbReference type="ARBA" id="ARBA00022723"/>
    </source>
</evidence>
<evidence type="ECO:0000256" key="7">
    <source>
        <dbReference type="ARBA" id="ARBA00022777"/>
    </source>
</evidence>
<dbReference type="EC" id="2.7.1.15" evidence="2 12"/>
<dbReference type="Pfam" id="PF00294">
    <property type="entry name" value="PfkB"/>
    <property type="match status" value="1"/>
</dbReference>
<dbReference type="CDD" id="cd01174">
    <property type="entry name" value="ribokinase"/>
    <property type="match status" value="1"/>
</dbReference>
<dbReference type="InterPro" id="IPR011877">
    <property type="entry name" value="Ribokinase"/>
</dbReference>
<dbReference type="KEGG" id="mri:Mal4_55530"/>
<reference evidence="15 16" key="1">
    <citation type="submission" date="2019-02" db="EMBL/GenBank/DDBJ databases">
        <title>Deep-cultivation of Planctomycetes and their phenomic and genomic characterization uncovers novel biology.</title>
        <authorList>
            <person name="Wiegand S."/>
            <person name="Jogler M."/>
            <person name="Boedeker C."/>
            <person name="Pinto D."/>
            <person name="Vollmers J."/>
            <person name="Rivas-Marin E."/>
            <person name="Kohn T."/>
            <person name="Peeters S.H."/>
            <person name="Heuer A."/>
            <person name="Rast P."/>
            <person name="Oberbeckmann S."/>
            <person name="Bunk B."/>
            <person name="Jeske O."/>
            <person name="Meyerdierks A."/>
            <person name="Storesund J.E."/>
            <person name="Kallscheuer N."/>
            <person name="Luecker S."/>
            <person name="Lage O.M."/>
            <person name="Pohl T."/>
            <person name="Merkel B.J."/>
            <person name="Hornburger P."/>
            <person name="Mueller R.-W."/>
            <person name="Bruemmer F."/>
            <person name="Labrenz M."/>
            <person name="Spormann A.M."/>
            <person name="Op den Camp H."/>
            <person name="Overmann J."/>
            <person name="Amann R."/>
            <person name="Jetten M.S.M."/>
            <person name="Mascher T."/>
            <person name="Medema M.H."/>
            <person name="Devos D.P."/>
            <person name="Kaster A.-K."/>
            <person name="Ovreas L."/>
            <person name="Rohde M."/>
            <person name="Galperin M.Y."/>
            <person name="Jogler C."/>
        </authorList>
    </citation>
    <scope>NUCLEOTIDE SEQUENCE [LARGE SCALE GENOMIC DNA]</scope>
    <source>
        <strain evidence="15 16">Mal4</strain>
    </source>
</reference>
<feature type="binding site" evidence="12">
    <location>
        <position position="256"/>
    </location>
    <ligand>
        <name>K(+)</name>
        <dbReference type="ChEBI" id="CHEBI:29103"/>
    </ligand>
</feature>
<dbReference type="PRINTS" id="PR00990">
    <property type="entry name" value="RIBOKINASE"/>
</dbReference>
<accession>A0A517ZFD4</accession>
<keyword evidence="5 12" id="KW-0479">Metal-binding</keyword>
<gene>
    <name evidence="12 15" type="primary">rbsK</name>
    <name evidence="15" type="ORF">Mal4_55530</name>
</gene>
<evidence type="ECO:0000259" key="14">
    <source>
        <dbReference type="Pfam" id="PF00294"/>
    </source>
</evidence>
<name>A0A517ZFD4_9PLAN</name>
<feature type="binding site" evidence="12">
    <location>
        <position position="262"/>
    </location>
    <ligand>
        <name>substrate</name>
    </ligand>
</feature>
<evidence type="ECO:0000256" key="6">
    <source>
        <dbReference type="ARBA" id="ARBA00022741"/>
    </source>
</evidence>
<dbReference type="EMBL" id="CP036275">
    <property type="protein sequence ID" value="QDU41188.1"/>
    <property type="molecule type" value="Genomic_DNA"/>
</dbReference>
<evidence type="ECO:0000256" key="13">
    <source>
        <dbReference type="SAM" id="MobiDB-lite"/>
    </source>
</evidence>
<dbReference type="GO" id="GO:0046872">
    <property type="term" value="F:metal ion binding"/>
    <property type="evidence" value="ECO:0007669"/>
    <property type="project" value="UniProtKB-KW"/>
</dbReference>
<dbReference type="InterPro" id="IPR002139">
    <property type="entry name" value="Ribo/fructo_kinase"/>
</dbReference>
<keyword evidence="6 12" id="KW-0547">Nucleotide-binding</keyword>
<keyword evidence="8 12" id="KW-0067">ATP-binding</keyword>
<feature type="binding site" evidence="12">
    <location>
        <position position="297"/>
    </location>
    <ligand>
        <name>K(+)</name>
        <dbReference type="ChEBI" id="CHEBI:29103"/>
    </ligand>
</feature>
<evidence type="ECO:0000256" key="3">
    <source>
        <dbReference type="ARBA" id="ARBA00016943"/>
    </source>
</evidence>
<comment type="activity regulation">
    <text evidence="12">Activated by a monovalent cation that binds near, but not in, the active site. The most likely occupant of the site in vivo is potassium. Ion binding induces a conformational change that may alter substrate affinity.</text>
</comment>
<dbReference type="NCBIfam" id="TIGR02152">
    <property type="entry name" value="D_ribokin_bact"/>
    <property type="match status" value="1"/>
</dbReference>
<dbReference type="PANTHER" id="PTHR10584:SF166">
    <property type="entry name" value="RIBOKINASE"/>
    <property type="match status" value="1"/>
</dbReference>
<dbReference type="InterPro" id="IPR011611">
    <property type="entry name" value="PfkB_dom"/>
</dbReference>
<dbReference type="UniPathway" id="UPA00916">
    <property type="reaction ID" value="UER00889"/>
</dbReference>
<comment type="pathway">
    <text evidence="12">Carbohydrate metabolism; D-ribose degradation; D-ribose 5-phosphate from beta-D-ribopyranose: step 2/2.</text>
</comment>
<dbReference type="GO" id="GO:0005524">
    <property type="term" value="F:ATP binding"/>
    <property type="evidence" value="ECO:0007669"/>
    <property type="project" value="UniProtKB-UniRule"/>
</dbReference>
<comment type="cofactor">
    <cofactor evidence="12">
        <name>Mg(2+)</name>
        <dbReference type="ChEBI" id="CHEBI:18420"/>
    </cofactor>
    <text evidence="12">Requires a divalent cation, most likely magnesium in vivo, as an electrophilic catalyst to aid phosphoryl group transfer. It is the chelate of the metal and the nucleotide that is the actual substrate.</text>
</comment>
<comment type="subunit">
    <text evidence="12">Homodimer.</text>
</comment>
<feature type="binding site" evidence="12">
    <location>
        <position position="286"/>
    </location>
    <ligand>
        <name>ATP</name>
        <dbReference type="ChEBI" id="CHEBI:30616"/>
    </ligand>
</feature>
<evidence type="ECO:0000256" key="1">
    <source>
        <dbReference type="ARBA" id="ARBA00005380"/>
    </source>
</evidence>
<keyword evidence="12" id="KW-0963">Cytoplasm</keyword>
<organism evidence="15 16">
    <name type="scientific">Maioricimonas rarisocia</name>
    <dbReference type="NCBI Taxonomy" id="2528026"/>
    <lineage>
        <taxon>Bacteria</taxon>
        <taxon>Pseudomonadati</taxon>
        <taxon>Planctomycetota</taxon>
        <taxon>Planctomycetia</taxon>
        <taxon>Planctomycetales</taxon>
        <taxon>Planctomycetaceae</taxon>
        <taxon>Maioricimonas</taxon>
    </lineage>
</organism>
<dbReference type="GO" id="GO:0004747">
    <property type="term" value="F:ribokinase activity"/>
    <property type="evidence" value="ECO:0007669"/>
    <property type="project" value="UniProtKB-UniRule"/>
</dbReference>
<comment type="similarity">
    <text evidence="1">Belongs to the carbohydrate kinase pfkB family.</text>
</comment>
<feature type="binding site" evidence="12">
    <location>
        <begin position="20"/>
        <end position="22"/>
    </location>
    <ligand>
        <name>substrate</name>
    </ligand>
</feature>